<dbReference type="NCBIfam" id="TIGR00129">
    <property type="entry name" value="fdhD_narQ"/>
    <property type="match status" value="1"/>
</dbReference>
<protein>
    <recommendedName>
        <fullName evidence="3">Sulfur carrier protein FdhD</fullName>
    </recommendedName>
</protein>
<dbReference type="Gene3D" id="3.10.20.10">
    <property type="match status" value="1"/>
</dbReference>
<sequence length="271" mass="30269">MDEKSLSLWSTTKYHNHLKETEYDEIAREAAITIMINGEQYATIVCTPNDIRPLVLGFLASEGLIRSAEQVLKLTVDEDKGFAYAELSTWVEFAERTERWIGSCCGKSREFYLKQDVKTAKTIYSFIQFSAEQVYQLMADFDKKAEVYGRTGGVHQAALASAGGIITSAIDIGRHNALDKLYGHIMQNRISLKDKCILFSGRISSEVILKVSKIGAGLLIAKSAPTDLALKLADDLQITAVGFVREHKLNVYTHEKRVTGDPSHRDVRFSN</sequence>
<dbReference type="InterPro" id="IPR016193">
    <property type="entry name" value="Cytidine_deaminase-like"/>
</dbReference>
<dbReference type="RefSeq" id="WP_343815854.1">
    <property type="nucleotide sequence ID" value="NZ_BAAADS010000025.1"/>
</dbReference>
<comment type="similarity">
    <text evidence="3">Belongs to the FdhD family.</text>
</comment>
<name>A0ABP3RTS8_9BACI</name>
<evidence type="ECO:0000313" key="5">
    <source>
        <dbReference type="Proteomes" id="UP001500866"/>
    </source>
</evidence>
<feature type="active site" description="Cysteine persulfide intermediate" evidence="3">
    <location>
        <position position="105"/>
    </location>
</feature>
<organism evidence="4 5">
    <name type="scientific">Virgibacillus siamensis</name>
    <dbReference type="NCBI Taxonomy" id="480071"/>
    <lineage>
        <taxon>Bacteria</taxon>
        <taxon>Bacillati</taxon>
        <taxon>Bacillota</taxon>
        <taxon>Bacilli</taxon>
        <taxon>Bacillales</taxon>
        <taxon>Bacillaceae</taxon>
        <taxon>Virgibacillus</taxon>
    </lineage>
</organism>
<evidence type="ECO:0000256" key="2">
    <source>
        <dbReference type="ARBA" id="ARBA00023150"/>
    </source>
</evidence>
<keyword evidence="2 3" id="KW-0501">Molybdenum cofactor biosynthesis</keyword>
<comment type="caution">
    <text evidence="4">The sequence shown here is derived from an EMBL/GenBank/DDBJ whole genome shotgun (WGS) entry which is preliminary data.</text>
</comment>
<reference evidence="5" key="1">
    <citation type="journal article" date="2019" name="Int. J. Syst. Evol. Microbiol.">
        <title>The Global Catalogue of Microorganisms (GCM) 10K type strain sequencing project: providing services to taxonomists for standard genome sequencing and annotation.</title>
        <authorList>
            <consortium name="The Broad Institute Genomics Platform"/>
            <consortium name="The Broad Institute Genome Sequencing Center for Infectious Disease"/>
            <person name="Wu L."/>
            <person name="Ma J."/>
        </authorList>
    </citation>
    <scope>NUCLEOTIDE SEQUENCE [LARGE SCALE GENOMIC DNA]</scope>
    <source>
        <strain evidence="5">JCM 15395</strain>
    </source>
</reference>
<comment type="function">
    <text evidence="3">Required for formate dehydrogenase (FDH) activity. Acts as a sulfur carrier protein that transfers sulfur from IscS to the molybdenum cofactor prior to its insertion into FDH.</text>
</comment>
<keyword evidence="5" id="KW-1185">Reference proteome</keyword>
<dbReference type="Gene3D" id="3.40.140.10">
    <property type="entry name" value="Cytidine Deaminase, domain 2"/>
    <property type="match status" value="1"/>
</dbReference>
<dbReference type="PANTHER" id="PTHR30592">
    <property type="entry name" value="FORMATE DEHYDROGENASE"/>
    <property type="match status" value="1"/>
</dbReference>
<dbReference type="PANTHER" id="PTHR30592:SF1">
    <property type="entry name" value="SULFUR CARRIER PROTEIN FDHD"/>
    <property type="match status" value="1"/>
</dbReference>
<evidence type="ECO:0000256" key="1">
    <source>
        <dbReference type="ARBA" id="ARBA00022490"/>
    </source>
</evidence>
<comment type="subcellular location">
    <subcellularLocation>
        <location evidence="3">Cytoplasm</location>
    </subcellularLocation>
</comment>
<proteinExistence type="inferred from homology"/>
<dbReference type="InterPro" id="IPR003786">
    <property type="entry name" value="FdhD"/>
</dbReference>
<feature type="binding site" evidence="3">
    <location>
        <begin position="243"/>
        <end position="248"/>
    </location>
    <ligand>
        <name>Mo-bis(molybdopterin guanine dinucleotide)</name>
        <dbReference type="ChEBI" id="CHEBI:60539"/>
    </ligand>
</feature>
<dbReference type="SUPFAM" id="SSF53927">
    <property type="entry name" value="Cytidine deaminase-like"/>
    <property type="match status" value="1"/>
</dbReference>
<dbReference type="Proteomes" id="UP001500866">
    <property type="component" value="Unassembled WGS sequence"/>
</dbReference>
<dbReference type="Pfam" id="PF02634">
    <property type="entry name" value="FdhD-NarQ"/>
    <property type="match status" value="1"/>
</dbReference>
<dbReference type="EMBL" id="BAAADS010000025">
    <property type="protein sequence ID" value="GAA0613886.1"/>
    <property type="molecule type" value="Genomic_DNA"/>
</dbReference>
<keyword evidence="1 3" id="KW-0963">Cytoplasm</keyword>
<gene>
    <name evidence="3 4" type="primary">fdhD</name>
    <name evidence="4" type="ORF">GCM10009001_33900</name>
</gene>
<evidence type="ECO:0000256" key="3">
    <source>
        <dbReference type="HAMAP-Rule" id="MF_00187"/>
    </source>
</evidence>
<dbReference type="PIRSF" id="PIRSF015626">
    <property type="entry name" value="FdhD"/>
    <property type="match status" value="1"/>
</dbReference>
<evidence type="ECO:0000313" key="4">
    <source>
        <dbReference type="EMBL" id="GAA0613886.1"/>
    </source>
</evidence>
<dbReference type="HAMAP" id="MF_00187">
    <property type="entry name" value="FdhD"/>
    <property type="match status" value="1"/>
</dbReference>
<accession>A0ABP3RTS8</accession>